<evidence type="ECO:0000259" key="2">
    <source>
        <dbReference type="Pfam" id="PF12825"/>
    </source>
</evidence>
<gene>
    <name evidence="4" type="ORF">FKW77_009886</name>
</gene>
<name>A0A517LER4_9PEZI</name>
<sequence>MPHKTLSPQQAHALFDVLTHHETHDEIQRFKYPDAIDNYGPPFDSPDGSPSHSPILQTLLQRFALHLPGLEQVKPEFWQKKVQSIIRQLGDAELSESYDKGTLGSRRTLATAISTLIEYPARGVLGGLPRKPKHRENSEEYDISDPDDVIEAWDDFLQELIYGNLMDELFQKVSETDKLEEQRTLVKCAHEYLLVNLATFLHYIMVLSPDGPYLTRVVENVHKLVPYGLMRPPLRVGNAATMINGMVRLLLTKISVNSVTSWFGLTNPSDAGMNLMQQVVSTVIGWDITELKKQTATAEKHKDAPSKEHLDSIINHMTSTREEREKRRDESEKESKSIVQAIFDNSKVTASLSEKQHDQAMDYLSIQLSIRDREQLLAVFCNMQPDLLTQCIRDGIAAYDPVIRSLHQAVDLSGTLSDLENFLTDFVKISKGSNRPVSRSSIDSRSSKNSMTPRRAQPTVEEFVQLLRKHQGSSHRFLHQVAKNSKELSKKYRDYAELAVSQFRVDNTEKGDPSDPEGLHSGAGIMTSELQKLFSELPEDNRAQILEELDAYSAYLMALHSSSRDRMRSVLAEVGTPAGPGIYLAKWQHMMDATKITPATPSGPIRTGKDPTVRAKTGGVGVDQSSLQVPENTPAGILDQDDVPDPPEVSKTLELLGPKFRKVVGEKGKDLWTSSTE</sequence>
<dbReference type="InterPro" id="IPR024554">
    <property type="entry name" value="LEC1-like_C"/>
</dbReference>
<feature type="compositionally biased region" description="Low complexity" evidence="1">
    <location>
        <begin position="435"/>
        <end position="450"/>
    </location>
</feature>
<dbReference type="EMBL" id="CP042194">
    <property type="protein sequence ID" value="QDS74123.1"/>
    <property type="molecule type" value="Genomic_DNA"/>
</dbReference>
<dbReference type="AlphaFoldDB" id="A0A517LER4"/>
<feature type="domain" description="PX-associated" evidence="3">
    <location>
        <begin position="4"/>
        <end position="121"/>
    </location>
</feature>
<accession>A0A517LER4</accession>
<dbReference type="GO" id="GO:0035091">
    <property type="term" value="F:phosphatidylinositol binding"/>
    <property type="evidence" value="ECO:0007669"/>
    <property type="project" value="TreeGrafter"/>
</dbReference>
<proteinExistence type="predicted"/>
<dbReference type="Pfam" id="PF12828">
    <property type="entry name" value="PXB"/>
    <property type="match status" value="1"/>
</dbReference>
<organism evidence="4 5">
    <name type="scientific">Venturia effusa</name>
    <dbReference type="NCBI Taxonomy" id="50376"/>
    <lineage>
        <taxon>Eukaryota</taxon>
        <taxon>Fungi</taxon>
        <taxon>Dikarya</taxon>
        <taxon>Ascomycota</taxon>
        <taxon>Pezizomycotina</taxon>
        <taxon>Dothideomycetes</taxon>
        <taxon>Pleosporomycetidae</taxon>
        <taxon>Venturiales</taxon>
        <taxon>Venturiaceae</taxon>
        <taxon>Venturia</taxon>
    </lineage>
</organism>
<feature type="domain" description="PX" evidence="2">
    <location>
        <begin position="167"/>
        <end position="360"/>
    </location>
</feature>
<evidence type="ECO:0000313" key="5">
    <source>
        <dbReference type="Proteomes" id="UP000316270"/>
    </source>
</evidence>
<feature type="region of interest" description="Disordered" evidence="1">
    <location>
        <begin position="317"/>
        <end position="336"/>
    </location>
</feature>
<protein>
    <recommendedName>
        <fullName evidence="6">PX domain-containing protein</fullName>
    </recommendedName>
</protein>
<dbReference type="InterPro" id="IPR024555">
    <property type="entry name" value="PX-associated"/>
</dbReference>
<dbReference type="Pfam" id="PF12825">
    <property type="entry name" value="DUF3818"/>
    <property type="match status" value="1"/>
</dbReference>
<dbReference type="InterPro" id="IPR047168">
    <property type="entry name" value="LEC1-like"/>
</dbReference>
<reference evidence="4 5" key="1">
    <citation type="submission" date="2019-07" db="EMBL/GenBank/DDBJ databases">
        <title>Finished genome of Venturia effusa.</title>
        <authorList>
            <person name="Young C.A."/>
            <person name="Cox M.P."/>
            <person name="Ganley A.R.D."/>
            <person name="David W.J."/>
        </authorList>
    </citation>
    <scope>NUCLEOTIDE SEQUENCE [LARGE SCALE GENOMIC DNA]</scope>
    <source>
        <strain evidence="5">albino</strain>
    </source>
</reference>
<feature type="compositionally biased region" description="Basic and acidic residues" evidence="1">
    <location>
        <begin position="319"/>
        <end position="336"/>
    </location>
</feature>
<dbReference type="PANTHER" id="PTHR47185:SF2">
    <property type="entry name" value="FUNGAL PROTEIN"/>
    <property type="match status" value="1"/>
</dbReference>
<evidence type="ECO:0000313" key="4">
    <source>
        <dbReference type="EMBL" id="QDS74123.1"/>
    </source>
</evidence>
<dbReference type="OrthoDB" id="2117459at2759"/>
<dbReference type="STRING" id="50376.A0A517LER4"/>
<evidence type="ECO:0000259" key="3">
    <source>
        <dbReference type="Pfam" id="PF12828"/>
    </source>
</evidence>
<feature type="region of interest" description="Disordered" evidence="1">
    <location>
        <begin position="433"/>
        <end position="457"/>
    </location>
</feature>
<dbReference type="PANTHER" id="PTHR47185">
    <property type="entry name" value="PX DOMAIN-CONTAINING PROTEIN YPR097W"/>
    <property type="match status" value="1"/>
</dbReference>
<keyword evidence="5" id="KW-1185">Reference proteome</keyword>
<evidence type="ECO:0000256" key="1">
    <source>
        <dbReference type="SAM" id="MobiDB-lite"/>
    </source>
</evidence>
<feature type="region of interest" description="Disordered" evidence="1">
    <location>
        <begin position="628"/>
        <end position="647"/>
    </location>
</feature>
<evidence type="ECO:0008006" key="6">
    <source>
        <dbReference type="Google" id="ProtNLM"/>
    </source>
</evidence>
<dbReference type="Proteomes" id="UP000316270">
    <property type="component" value="Chromosome 10"/>
</dbReference>